<reference evidence="4 5" key="1">
    <citation type="journal article" date="2017" name="Int. J. Syst. Evol. Microbiol.">
        <title>Photobacterium alginatilyticum sp. nov., a marine bacterium isolated from bottom seawater.</title>
        <authorList>
            <person name="Wang X."/>
            <person name="Wang Y."/>
            <person name="Yang X."/>
            <person name="Sun H."/>
            <person name="Li B."/>
            <person name="Zhang X.H."/>
        </authorList>
    </citation>
    <scope>NUCLEOTIDE SEQUENCE [LARGE SCALE GENOMIC DNA]</scope>
    <source>
        <strain evidence="4 5">P03D4</strain>
    </source>
</reference>
<dbReference type="SMART" id="SM00382">
    <property type="entry name" value="AAA"/>
    <property type="match status" value="1"/>
</dbReference>
<dbReference type="InterPro" id="IPR029493">
    <property type="entry name" value="RecD2-like_HHH"/>
</dbReference>
<keyword evidence="5" id="KW-1185">Reference proteome</keyword>
<protein>
    <submittedName>
        <fullName evidence="4">AAA family ATPase</fullName>
    </submittedName>
</protein>
<dbReference type="Pfam" id="PF14490">
    <property type="entry name" value="HHH_RecD2"/>
    <property type="match status" value="1"/>
</dbReference>
<dbReference type="Gene3D" id="1.10.10.2220">
    <property type="match status" value="1"/>
</dbReference>
<dbReference type="Proteomes" id="UP000738517">
    <property type="component" value="Unassembled WGS sequence"/>
</dbReference>
<dbReference type="CDD" id="cd17933">
    <property type="entry name" value="DEXSc_RecD-like"/>
    <property type="match status" value="1"/>
</dbReference>
<dbReference type="RefSeq" id="WP_160653745.1">
    <property type="nucleotide sequence ID" value="NZ_RSEJ01000018.1"/>
</dbReference>
<keyword evidence="1" id="KW-0547">Nucleotide-binding</keyword>
<dbReference type="InterPro" id="IPR027417">
    <property type="entry name" value="P-loop_NTPase"/>
</dbReference>
<comment type="caution">
    <text evidence="4">The sequence shown here is derived from an EMBL/GenBank/DDBJ whole genome shotgun (WGS) entry which is preliminary data.</text>
</comment>
<dbReference type="SUPFAM" id="SSF52540">
    <property type="entry name" value="P-loop containing nucleoside triphosphate hydrolases"/>
    <property type="match status" value="2"/>
</dbReference>
<feature type="domain" description="AAA+ ATPase" evidence="3">
    <location>
        <begin position="356"/>
        <end position="490"/>
    </location>
</feature>
<dbReference type="PANTHER" id="PTHR43788:SF6">
    <property type="entry name" value="DNA HELICASE B"/>
    <property type="match status" value="1"/>
</dbReference>
<organism evidence="4 5">
    <name type="scientific">Photobacterium alginatilyticum</name>
    <dbReference type="NCBI Taxonomy" id="1775171"/>
    <lineage>
        <taxon>Bacteria</taxon>
        <taxon>Pseudomonadati</taxon>
        <taxon>Pseudomonadota</taxon>
        <taxon>Gammaproteobacteria</taxon>
        <taxon>Vibrionales</taxon>
        <taxon>Vibrionaceae</taxon>
        <taxon>Photobacterium</taxon>
    </lineage>
</organism>
<keyword evidence="2" id="KW-0067">ATP-binding</keyword>
<dbReference type="Gene3D" id="3.40.50.300">
    <property type="entry name" value="P-loop containing nucleotide triphosphate hydrolases"/>
    <property type="match status" value="2"/>
</dbReference>
<dbReference type="InterPro" id="IPR003593">
    <property type="entry name" value="AAA+_ATPase"/>
</dbReference>
<name>A0ABW9YK83_9GAMM</name>
<evidence type="ECO:0000313" key="4">
    <source>
        <dbReference type="EMBL" id="NBI54188.1"/>
    </source>
</evidence>
<dbReference type="Pfam" id="PF13604">
    <property type="entry name" value="AAA_30"/>
    <property type="match status" value="1"/>
</dbReference>
<gene>
    <name evidence="4" type="ORF">EIZ48_16700</name>
</gene>
<dbReference type="InterPro" id="IPR027785">
    <property type="entry name" value="UvrD-like_helicase_C"/>
</dbReference>
<dbReference type="Gene3D" id="2.30.30.940">
    <property type="match status" value="1"/>
</dbReference>
<sequence>MNIAMHEDQMRVTSIPFTSSSMVIFSGVPLKKNSYKINSGKYYVTIKADPDTIPVLPAIGQHWTVKGTRLVEDMETGDYVMQQHTYESPEHIECSLPETGEQLIRFIAKESSFKGIGEIKARALWESLGKDFHSVVANDTPESRQRLRDTLSEDSIDSLFEGYAKYKNLAYCNWMTETQIPASVQQRLLKHHGEQSIEAIKNNPYVLIGFGMPFQSVDAIATSSTLSFRVSPTDDRRLSAALEVAIRKEIDKGHTYTVQSKVRPTLNKLLKEKELVAKAFEAGYNKAQFVLNPKTGAYHPTAQLLMESVVARRLKALAFRDDLFDERANEAYCSAVKELPYDLTTKQTEAVMTCLDNTLSCITGGAGTGKTTVLRIALRAYNYMGFKIHAVALSGRAAMRLHESIGFVTSTIAKLLRDKPIEPCANHQEHLLVIDEASMVDLPTMYRLVTHIHPSVRIILTGDPDQLPPIGCGKVLADIVQSKAIANTMLDIVKRQEGSTGIPEYSKLINLGEVPKQLSTRAIYFHEADKKDIASTCCDLYKQSPSSSRVMAPTKALVKGINKQIQEAVNPDGQRLEFEIHGDRFFLGLKLNDAILFTQNHYDKGIQNGSLGTLTNADAVGDSYGEVTLDTGEKVEITQSVLDCIELGYAITLHKAQGSQFPRIIIALQTGKIVDRAWLYTALTRAESEIHIVGSAEDLRQITERPSNAHGRNSYLVELLKD</sequence>
<evidence type="ECO:0000256" key="1">
    <source>
        <dbReference type="ARBA" id="ARBA00022741"/>
    </source>
</evidence>
<proteinExistence type="predicted"/>
<dbReference type="PANTHER" id="PTHR43788">
    <property type="entry name" value="DNA2/NAM7 HELICASE FAMILY MEMBER"/>
    <property type="match status" value="1"/>
</dbReference>
<dbReference type="CDD" id="cd18809">
    <property type="entry name" value="SF1_C_RecD"/>
    <property type="match status" value="1"/>
</dbReference>
<accession>A0ABW9YK83</accession>
<evidence type="ECO:0000256" key="2">
    <source>
        <dbReference type="ARBA" id="ARBA00022840"/>
    </source>
</evidence>
<evidence type="ECO:0000313" key="5">
    <source>
        <dbReference type="Proteomes" id="UP000738517"/>
    </source>
</evidence>
<evidence type="ECO:0000259" key="3">
    <source>
        <dbReference type="SMART" id="SM00382"/>
    </source>
</evidence>
<dbReference type="Pfam" id="PF13538">
    <property type="entry name" value="UvrD_C_2"/>
    <property type="match status" value="1"/>
</dbReference>
<dbReference type="InterPro" id="IPR050534">
    <property type="entry name" value="Coronavir_polyprotein_1ab"/>
</dbReference>
<dbReference type="EMBL" id="RSEJ01000018">
    <property type="protein sequence ID" value="NBI54188.1"/>
    <property type="molecule type" value="Genomic_DNA"/>
</dbReference>